<dbReference type="AlphaFoldDB" id="A0A0C3PR20"/>
<dbReference type="Proteomes" id="UP000054248">
    <property type="component" value="Unassembled WGS sequence"/>
</dbReference>
<dbReference type="HOGENOM" id="CLU_710167_0_0_1"/>
<proteinExistence type="predicted"/>
<evidence type="ECO:0000313" key="1">
    <source>
        <dbReference type="EMBL" id="KIO17065.1"/>
    </source>
</evidence>
<reference evidence="1 2" key="1">
    <citation type="submission" date="2014-04" db="EMBL/GenBank/DDBJ databases">
        <authorList>
            <consortium name="DOE Joint Genome Institute"/>
            <person name="Kuo A."/>
            <person name="Girlanda M."/>
            <person name="Perotto S."/>
            <person name="Kohler A."/>
            <person name="Nagy L.G."/>
            <person name="Floudas D."/>
            <person name="Copeland A."/>
            <person name="Barry K.W."/>
            <person name="Cichocki N."/>
            <person name="Veneault-Fourrey C."/>
            <person name="LaButti K."/>
            <person name="Lindquist E.A."/>
            <person name="Lipzen A."/>
            <person name="Lundell T."/>
            <person name="Morin E."/>
            <person name="Murat C."/>
            <person name="Sun H."/>
            <person name="Tunlid A."/>
            <person name="Henrissat B."/>
            <person name="Grigoriev I.V."/>
            <person name="Hibbett D.S."/>
            <person name="Martin F."/>
            <person name="Nordberg H.P."/>
            <person name="Cantor M.N."/>
            <person name="Hua S.X."/>
        </authorList>
    </citation>
    <scope>NUCLEOTIDE SEQUENCE [LARGE SCALE GENOMIC DNA]</scope>
    <source>
        <strain evidence="1 2">MUT 4182</strain>
    </source>
</reference>
<feature type="non-terminal residue" evidence="1">
    <location>
        <position position="1"/>
    </location>
</feature>
<accession>A0A0C3PR20</accession>
<sequence length="406" mass="46130">ALYKRYHQSELRSCSSHGCPCPSLTHSNSARWEGMGSSKINIDAIQAAFSWFTSQTNSDTLLPRVKTISWDADDNYPSSQLPYFISSCLQQLSFTWTSSSYDEIPGEDLERGTDIFTSLIRKQCQLIHLGFHIPWSISDSTSLHAKFLEFASTQTRVRSIRLPDQINESILRSMVGARNTLVSLTCWILGGTFRRTMEALSTEFSVLQELNVRLTGGRLTHMTHEDFKQVQQIRSLRRVTFRTLAFPRLREADVEAMSQAWPDLEEFAVKLHRYSSMARQLQLLSILSAFARWMGSTIQILDLDLDATEERPLVTAGSFKFVKLRELRIGELRLWHAPDDPDSEHGVAEYLRSLSFSGQSPFKLVIPVYTFETGNGNLPLLKGWDKVRYLLETGGVAVEEGHRPNS</sequence>
<evidence type="ECO:0000313" key="2">
    <source>
        <dbReference type="Proteomes" id="UP000054248"/>
    </source>
</evidence>
<protein>
    <recommendedName>
        <fullName evidence="3">F-box domain-containing protein</fullName>
    </recommendedName>
</protein>
<gene>
    <name evidence="1" type="ORF">M407DRAFT_229511</name>
</gene>
<evidence type="ECO:0008006" key="3">
    <source>
        <dbReference type="Google" id="ProtNLM"/>
    </source>
</evidence>
<dbReference type="OrthoDB" id="3229687at2759"/>
<keyword evidence="2" id="KW-1185">Reference proteome</keyword>
<organism evidence="1 2">
    <name type="scientific">Tulasnella calospora MUT 4182</name>
    <dbReference type="NCBI Taxonomy" id="1051891"/>
    <lineage>
        <taxon>Eukaryota</taxon>
        <taxon>Fungi</taxon>
        <taxon>Dikarya</taxon>
        <taxon>Basidiomycota</taxon>
        <taxon>Agaricomycotina</taxon>
        <taxon>Agaricomycetes</taxon>
        <taxon>Cantharellales</taxon>
        <taxon>Tulasnellaceae</taxon>
        <taxon>Tulasnella</taxon>
    </lineage>
</organism>
<name>A0A0C3PR20_9AGAM</name>
<dbReference type="EMBL" id="KN823435">
    <property type="protein sequence ID" value="KIO17065.1"/>
    <property type="molecule type" value="Genomic_DNA"/>
</dbReference>
<reference evidence="2" key="2">
    <citation type="submission" date="2015-01" db="EMBL/GenBank/DDBJ databases">
        <title>Evolutionary Origins and Diversification of the Mycorrhizal Mutualists.</title>
        <authorList>
            <consortium name="DOE Joint Genome Institute"/>
            <consortium name="Mycorrhizal Genomics Consortium"/>
            <person name="Kohler A."/>
            <person name="Kuo A."/>
            <person name="Nagy L.G."/>
            <person name="Floudas D."/>
            <person name="Copeland A."/>
            <person name="Barry K.W."/>
            <person name="Cichocki N."/>
            <person name="Veneault-Fourrey C."/>
            <person name="LaButti K."/>
            <person name="Lindquist E.A."/>
            <person name="Lipzen A."/>
            <person name="Lundell T."/>
            <person name="Morin E."/>
            <person name="Murat C."/>
            <person name="Riley R."/>
            <person name="Ohm R."/>
            <person name="Sun H."/>
            <person name="Tunlid A."/>
            <person name="Henrissat B."/>
            <person name="Grigoriev I.V."/>
            <person name="Hibbett D.S."/>
            <person name="Martin F."/>
        </authorList>
    </citation>
    <scope>NUCLEOTIDE SEQUENCE [LARGE SCALE GENOMIC DNA]</scope>
    <source>
        <strain evidence="2">MUT 4182</strain>
    </source>
</reference>